<keyword evidence="7" id="KW-1185">Reference proteome</keyword>
<dbReference type="InterPro" id="IPR038109">
    <property type="entry name" value="DNA_bind_recomb_sf"/>
</dbReference>
<dbReference type="InterPro" id="IPR050639">
    <property type="entry name" value="SSR_resolvase"/>
</dbReference>
<reference evidence="5" key="2">
    <citation type="journal article" date="2024" name="Nature">
        <title>Anoxygenic phototroph of the Chloroflexota uses a type I reaction centre.</title>
        <authorList>
            <person name="Tsuji J.M."/>
            <person name="Shaw N.A."/>
            <person name="Nagashima S."/>
            <person name="Venkiteswaran J.J."/>
            <person name="Schiff S.L."/>
            <person name="Watanabe T."/>
            <person name="Fukui M."/>
            <person name="Hanada S."/>
            <person name="Tank M."/>
            <person name="Neufeld J.D."/>
        </authorList>
    </citation>
    <scope>NUCLEOTIDE SEQUENCE</scope>
    <source>
        <strain evidence="5">L227-S17</strain>
    </source>
</reference>
<evidence type="ECO:0000313" key="5">
    <source>
        <dbReference type="EMBL" id="WJW67578.1"/>
    </source>
</evidence>
<dbReference type="RefSeq" id="WP_341469467.1">
    <property type="nucleotide sequence ID" value="NZ_CP128399.1"/>
</dbReference>
<dbReference type="EMBL" id="JACATZ010000001">
    <property type="protein sequence ID" value="NWJ45709.1"/>
    <property type="molecule type" value="Genomic_DNA"/>
</dbReference>
<dbReference type="Pfam" id="PF07508">
    <property type="entry name" value="Recombinase"/>
    <property type="match status" value="1"/>
</dbReference>
<dbReference type="PANTHER" id="PTHR30461:SF23">
    <property type="entry name" value="DNA RECOMBINASE-RELATED"/>
    <property type="match status" value="1"/>
</dbReference>
<evidence type="ECO:0000313" key="6">
    <source>
        <dbReference type="Proteomes" id="UP000521676"/>
    </source>
</evidence>
<dbReference type="InterPro" id="IPR036162">
    <property type="entry name" value="Resolvase-like_N_sf"/>
</dbReference>
<proteinExistence type="predicted"/>
<dbReference type="InterPro" id="IPR011109">
    <property type="entry name" value="DNA_bind_recombinase_dom"/>
</dbReference>
<dbReference type="PROSITE" id="PS51736">
    <property type="entry name" value="RECOMBINASES_3"/>
    <property type="match status" value="1"/>
</dbReference>
<dbReference type="InterPro" id="IPR006119">
    <property type="entry name" value="Resolv_N"/>
</dbReference>
<dbReference type="SMART" id="SM00857">
    <property type="entry name" value="Resolvase"/>
    <property type="match status" value="1"/>
</dbReference>
<evidence type="ECO:0000313" key="7">
    <source>
        <dbReference type="Proteomes" id="UP001431572"/>
    </source>
</evidence>
<evidence type="ECO:0000313" key="3">
    <source>
        <dbReference type="EMBL" id="NWJ45709.1"/>
    </source>
</evidence>
<sequence>MTDSTKLALATGQSKLTLQHCQRLAYVYVRQSTAKQVERNRESQENQYHLVERAKMLGWSTERIRIIDMDQAQTASSSSHRAGFKDLVAEVSLGLVGIIFGWEVSRLARNNSDWYHLLDLAALFKTLIADNDGIYDPRLYNDRLLLGLKGTMSEAELYLIRQRMDAGRLNQVHKGTYRQCLPTGLVRLPDGTVVKDPDDSIRHTIELVFNQFAEKGSSWKVAKALKQAGVLLPRCQTGGFFRGQLLWKPVTEAAVYKILNNPGYAGAFVYGRRPTDPFRKQITGRPIQVHKPMEEWINIQQNVIQLISAGNNTCPIKRNSGRMPQILGGQPQALRELADKARHYCKVYWCVGSVVLECG</sequence>
<organism evidence="4 6">
    <name type="scientific">Candidatus Chlorohelix allophototropha</name>
    <dbReference type="NCBI Taxonomy" id="3003348"/>
    <lineage>
        <taxon>Bacteria</taxon>
        <taxon>Bacillati</taxon>
        <taxon>Chloroflexota</taxon>
        <taxon>Chloroflexia</taxon>
        <taxon>Candidatus Chloroheliales</taxon>
        <taxon>Candidatus Chloroheliaceae</taxon>
        <taxon>Candidatus Chlorohelix</taxon>
    </lineage>
</organism>
<dbReference type="Gene3D" id="3.40.50.1390">
    <property type="entry name" value="Resolvase, N-terminal catalytic domain"/>
    <property type="match status" value="1"/>
</dbReference>
<evidence type="ECO:0000259" key="2">
    <source>
        <dbReference type="PROSITE" id="PS51737"/>
    </source>
</evidence>
<dbReference type="Gene3D" id="3.90.1750.20">
    <property type="entry name" value="Putative Large Serine Recombinase, Chain B, Domain 2"/>
    <property type="match status" value="1"/>
</dbReference>
<accession>A0A8T7MAJ1</accession>
<dbReference type="Pfam" id="PF00239">
    <property type="entry name" value="Resolvase"/>
    <property type="match status" value="1"/>
</dbReference>
<protein>
    <submittedName>
        <fullName evidence="4">Recombinase family protein</fullName>
    </submittedName>
</protein>
<dbReference type="GO" id="GO:0003677">
    <property type="term" value="F:DNA binding"/>
    <property type="evidence" value="ECO:0007669"/>
    <property type="project" value="InterPro"/>
</dbReference>
<name>A0A8T7MAJ1_9CHLR</name>
<evidence type="ECO:0000259" key="1">
    <source>
        <dbReference type="PROSITE" id="PS51736"/>
    </source>
</evidence>
<dbReference type="SUPFAM" id="SSF53041">
    <property type="entry name" value="Resolvase-like"/>
    <property type="match status" value="1"/>
</dbReference>
<reference evidence="4 6" key="1">
    <citation type="submission" date="2020-06" db="EMBL/GenBank/DDBJ databases">
        <title>Anoxygenic phototrophic Chloroflexota member uses a Type I reaction center.</title>
        <authorList>
            <person name="Tsuji J.M."/>
            <person name="Shaw N.A."/>
            <person name="Nagashima S."/>
            <person name="Venkiteswaran J."/>
            <person name="Schiff S.L."/>
            <person name="Hanada S."/>
            <person name="Tank M."/>
            <person name="Neufeld J.D."/>
        </authorList>
    </citation>
    <scope>NUCLEOTIDE SEQUENCE [LARGE SCALE GENOMIC DNA]</scope>
    <source>
        <strain evidence="4">L227-S17</strain>
    </source>
</reference>
<dbReference type="Proteomes" id="UP000521676">
    <property type="component" value="Unassembled WGS sequence"/>
</dbReference>
<gene>
    <name evidence="3" type="ORF">HXX08_07500</name>
    <name evidence="4" type="ORF">HXX08_25260</name>
    <name evidence="5" type="ORF">OZ401_000845</name>
</gene>
<dbReference type="GO" id="GO:0000150">
    <property type="term" value="F:DNA strand exchange activity"/>
    <property type="evidence" value="ECO:0007669"/>
    <property type="project" value="InterPro"/>
</dbReference>
<dbReference type="CDD" id="cd00338">
    <property type="entry name" value="Ser_Recombinase"/>
    <property type="match status" value="1"/>
</dbReference>
<dbReference type="AlphaFoldDB" id="A0A8T7MAJ1"/>
<dbReference type="Proteomes" id="UP001431572">
    <property type="component" value="Chromosome 1"/>
</dbReference>
<dbReference type="EMBL" id="CP128399">
    <property type="protein sequence ID" value="WJW67578.1"/>
    <property type="molecule type" value="Genomic_DNA"/>
</dbReference>
<dbReference type="PANTHER" id="PTHR30461">
    <property type="entry name" value="DNA-INVERTASE FROM LAMBDOID PROPHAGE"/>
    <property type="match status" value="1"/>
</dbReference>
<evidence type="ECO:0000313" key="4">
    <source>
        <dbReference type="EMBL" id="NWJ49180.1"/>
    </source>
</evidence>
<dbReference type="PROSITE" id="PS51737">
    <property type="entry name" value="RECOMBINASE_DNA_BIND"/>
    <property type="match status" value="1"/>
</dbReference>
<feature type="domain" description="Recombinase" evidence="2">
    <location>
        <begin position="182"/>
        <end position="312"/>
    </location>
</feature>
<feature type="domain" description="Resolvase/invertase-type recombinase catalytic" evidence="1">
    <location>
        <begin position="24"/>
        <end position="175"/>
    </location>
</feature>
<dbReference type="EMBL" id="JACATZ010000018">
    <property type="protein sequence ID" value="NWJ49180.1"/>
    <property type="molecule type" value="Genomic_DNA"/>
</dbReference>